<dbReference type="Proteomes" id="UP001153269">
    <property type="component" value="Unassembled WGS sequence"/>
</dbReference>
<accession>A0A9N7TWE1</accession>
<sequence>MSPPRAPRTHGSQVNFSYNHTGRYSGIPPRTQRAPPACLWGSAAAQADTHAVDSGSPCGQEEEEPVHCAASETLRRMRHLRANAVISSGEFLSLTSIVLPPGRLAVLVIEQSRSYG</sequence>
<dbReference type="AlphaFoldDB" id="A0A9N7TWE1"/>
<gene>
    <name evidence="2" type="ORF">PLEPLA_LOCUS8004</name>
</gene>
<evidence type="ECO:0000313" key="3">
    <source>
        <dbReference type="Proteomes" id="UP001153269"/>
    </source>
</evidence>
<evidence type="ECO:0000313" key="2">
    <source>
        <dbReference type="EMBL" id="CAB1420129.1"/>
    </source>
</evidence>
<reference evidence="2" key="1">
    <citation type="submission" date="2020-03" db="EMBL/GenBank/DDBJ databases">
        <authorList>
            <person name="Weist P."/>
        </authorList>
    </citation>
    <scope>NUCLEOTIDE SEQUENCE</scope>
</reference>
<protein>
    <submittedName>
        <fullName evidence="2">Uncharacterized protein</fullName>
    </submittedName>
</protein>
<name>A0A9N7TWE1_PLEPL</name>
<comment type="caution">
    <text evidence="2">The sequence shown here is derived from an EMBL/GenBank/DDBJ whole genome shotgun (WGS) entry which is preliminary data.</text>
</comment>
<feature type="compositionally biased region" description="Polar residues" evidence="1">
    <location>
        <begin position="10"/>
        <end position="22"/>
    </location>
</feature>
<dbReference type="EMBL" id="CADEAL010000436">
    <property type="protein sequence ID" value="CAB1420129.1"/>
    <property type="molecule type" value="Genomic_DNA"/>
</dbReference>
<organism evidence="2 3">
    <name type="scientific">Pleuronectes platessa</name>
    <name type="common">European plaice</name>
    <dbReference type="NCBI Taxonomy" id="8262"/>
    <lineage>
        <taxon>Eukaryota</taxon>
        <taxon>Metazoa</taxon>
        <taxon>Chordata</taxon>
        <taxon>Craniata</taxon>
        <taxon>Vertebrata</taxon>
        <taxon>Euteleostomi</taxon>
        <taxon>Actinopterygii</taxon>
        <taxon>Neopterygii</taxon>
        <taxon>Teleostei</taxon>
        <taxon>Neoteleostei</taxon>
        <taxon>Acanthomorphata</taxon>
        <taxon>Carangaria</taxon>
        <taxon>Pleuronectiformes</taxon>
        <taxon>Pleuronectoidei</taxon>
        <taxon>Pleuronectidae</taxon>
        <taxon>Pleuronectes</taxon>
    </lineage>
</organism>
<evidence type="ECO:0000256" key="1">
    <source>
        <dbReference type="SAM" id="MobiDB-lite"/>
    </source>
</evidence>
<feature type="region of interest" description="Disordered" evidence="1">
    <location>
        <begin position="1"/>
        <end position="31"/>
    </location>
</feature>
<proteinExistence type="predicted"/>
<keyword evidence="3" id="KW-1185">Reference proteome</keyword>